<feature type="signal peptide" evidence="4">
    <location>
        <begin position="1"/>
        <end position="26"/>
    </location>
</feature>
<gene>
    <name evidence="6" type="ordered locus">Ping_0512</name>
</gene>
<dbReference type="Gene3D" id="2.60.40.10">
    <property type="entry name" value="Immunoglobulins"/>
    <property type="match status" value="2"/>
</dbReference>
<dbReference type="InterPro" id="IPR028994">
    <property type="entry name" value="Integrin_alpha_N"/>
</dbReference>
<evidence type="ECO:0000313" key="7">
    <source>
        <dbReference type="Proteomes" id="UP000000639"/>
    </source>
</evidence>
<dbReference type="Pfam" id="PF22352">
    <property type="entry name" value="K319L-like_PKD"/>
    <property type="match status" value="1"/>
</dbReference>
<dbReference type="InterPro" id="IPR000601">
    <property type="entry name" value="PKD_dom"/>
</dbReference>
<keyword evidence="3" id="KW-0325">Glycoprotein</keyword>
<dbReference type="InterPro" id="IPR013783">
    <property type="entry name" value="Ig-like_fold"/>
</dbReference>
<dbReference type="SUPFAM" id="SSF69318">
    <property type="entry name" value="Integrin alpha N-terminal domain"/>
    <property type="match status" value="1"/>
</dbReference>
<evidence type="ECO:0000256" key="1">
    <source>
        <dbReference type="ARBA" id="ARBA00022729"/>
    </source>
</evidence>
<evidence type="ECO:0000313" key="6">
    <source>
        <dbReference type="EMBL" id="ABM02367.1"/>
    </source>
</evidence>
<dbReference type="SUPFAM" id="SSF49299">
    <property type="entry name" value="PKD domain"/>
    <property type="match status" value="2"/>
</dbReference>
<feature type="domain" description="PKD/Chitinase" evidence="5">
    <location>
        <begin position="515"/>
        <end position="602"/>
    </location>
</feature>
<dbReference type="PANTHER" id="PTHR36220">
    <property type="entry name" value="UNNAMED PRODUCT"/>
    <property type="match status" value="1"/>
</dbReference>
<proteinExistence type="predicted"/>
<accession>A1SSA2</accession>
<keyword evidence="7" id="KW-1185">Reference proteome</keyword>
<dbReference type="Pfam" id="PF14312">
    <property type="entry name" value="FG-GAP_2"/>
    <property type="match status" value="7"/>
</dbReference>
<dbReference type="Proteomes" id="UP000000639">
    <property type="component" value="Chromosome"/>
</dbReference>
<keyword evidence="1 4" id="KW-0732">Signal</keyword>
<dbReference type="AlphaFoldDB" id="A1SSA2"/>
<dbReference type="HOGENOM" id="CLU_390737_0_0_6"/>
<name>A1SSA2_PSYIN</name>
<feature type="domain" description="PKD/Chitinase" evidence="5">
    <location>
        <begin position="419"/>
        <end position="510"/>
    </location>
</feature>
<dbReference type="Gene3D" id="2.130.10.130">
    <property type="entry name" value="Integrin alpha, N-terminal"/>
    <property type="match status" value="2"/>
</dbReference>
<dbReference type="eggNOG" id="COG3266">
    <property type="taxonomic scope" value="Bacteria"/>
</dbReference>
<sequence>MFHLYLSGLRLVAITFLSLIASASWAALTPVEVAKILASDGAAYDYFGYSVALSGDTAVIGAGVSYTVPASGPGAAYVYTRNGTSWSEQAKLTASDGSTADNFGYSVAIDGDTIVVGARFADGVVTDAGAVYVYTRSGTVWSEQAKITASDGQFRDFFGNSLAIYGDNLAIGAYGDDNPDADAGSVYIYTRSGTTWNEQAKLRDSDGLTNDRFGWAVDLFDDTALIGTVYDDDNGTRSGSAFVFTRSGTTWSEQAKLQPDDSKSYHFFGVSVALSADTALIGTNGDADKGLEAGAAYVFVRSGALWSQQAKLIGSDVETDDESGWSVALSGDTALVSAIRDDDNGTDSGAVYIFARNGTIWSEQAKIKPGDGAYRDFFSFSMGLSGDTALIAANLEDDNGADAGAAYIFTGVTGNTAPVAEAGLNQSIHVGQNVALDGSGSTDDKTASEDLLYDWTFDAKPPGSPVVLTNADTVTPSFIVDLPGDYLISLVVTDQGALSSLPDIVTVSSLNTPPVANAGFDRGSYVGETVVLDGSASFDSDSDALTFLWTLTAPTGSSATLSDNAGVTPELIPDLAGAYTAELVVSDGYADSTPDEVNIAVITTEQYVQQQAMESLNIITVLSLSSVTTSGNQTAMENFLLQAIDSLQKSKVDQTRQKLEKAIARTDGCALRGSPDTAGGATKDYISNCVDQNKIYPLLVSALAQL</sequence>
<dbReference type="PROSITE" id="PS51470">
    <property type="entry name" value="FG_GAP"/>
    <property type="match status" value="1"/>
</dbReference>
<dbReference type="RefSeq" id="WP_011768926.1">
    <property type="nucleotide sequence ID" value="NC_008709.1"/>
</dbReference>
<dbReference type="InterPro" id="IPR022409">
    <property type="entry name" value="PKD/Chitinase_dom"/>
</dbReference>
<dbReference type="EMBL" id="CP000510">
    <property type="protein sequence ID" value="ABM02367.1"/>
    <property type="molecule type" value="Genomic_DNA"/>
</dbReference>
<protein>
    <submittedName>
        <fullName evidence="6">PKD domain containing protein</fullName>
    </submittedName>
</protein>
<feature type="chain" id="PRO_5002637011" evidence="4">
    <location>
        <begin position="27"/>
        <end position="706"/>
    </location>
</feature>
<dbReference type="InterPro" id="IPR013519">
    <property type="entry name" value="Int_alpha_beta-p"/>
</dbReference>
<reference evidence="6 7" key="1">
    <citation type="submission" date="2007-01" db="EMBL/GenBank/DDBJ databases">
        <title>Complete sequence of Psychromonas ingrahamii 37.</title>
        <authorList>
            <consortium name="US DOE Joint Genome Institute"/>
            <person name="Copeland A."/>
            <person name="Lucas S."/>
            <person name="Lapidus A."/>
            <person name="Barry K."/>
            <person name="Detter J.C."/>
            <person name="Glavina del Rio T."/>
            <person name="Hammon N."/>
            <person name="Israni S."/>
            <person name="Dalin E."/>
            <person name="Tice H."/>
            <person name="Pitluck S."/>
            <person name="Thompson L.S."/>
            <person name="Brettin T."/>
            <person name="Bruce D."/>
            <person name="Han C."/>
            <person name="Tapia R."/>
            <person name="Schmutz J."/>
            <person name="Larimer F."/>
            <person name="Land M."/>
            <person name="Hauser L."/>
            <person name="Kyrpides N."/>
            <person name="Ivanova N."/>
            <person name="Staley J."/>
            <person name="Richardson P."/>
        </authorList>
    </citation>
    <scope>NUCLEOTIDE SEQUENCE [LARGE SCALE GENOMIC DNA]</scope>
    <source>
        <strain evidence="6 7">37</strain>
    </source>
</reference>
<dbReference type="PANTHER" id="PTHR36220:SF1">
    <property type="entry name" value="GAMMA TUBULIN COMPLEX COMPONENT C-TERMINAL DOMAIN-CONTAINING PROTEIN"/>
    <property type="match status" value="1"/>
</dbReference>
<evidence type="ECO:0000256" key="3">
    <source>
        <dbReference type="ARBA" id="ARBA00023180"/>
    </source>
</evidence>
<evidence type="ECO:0000256" key="2">
    <source>
        <dbReference type="ARBA" id="ARBA00022737"/>
    </source>
</evidence>
<evidence type="ECO:0000256" key="4">
    <source>
        <dbReference type="SAM" id="SignalP"/>
    </source>
</evidence>
<keyword evidence="2" id="KW-0677">Repeat</keyword>
<dbReference type="KEGG" id="pin:Ping_0512"/>
<dbReference type="eggNOG" id="COG3291">
    <property type="taxonomic scope" value="Bacteria"/>
</dbReference>
<dbReference type="SMART" id="SM00191">
    <property type="entry name" value="Int_alpha"/>
    <property type="match status" value="3"/>
</dbReference>
<dbReference type="InterPro" id="IPR035986">
    <property type="entry name" value="PKD_dom_sf"/>
</dbReference>
<dbReference type="Pfam" id="PF18911">
    <property type="entry name" value="PKD_4"/>
    <property type="match status" value="1"/>
</dbReference>
<dbReference type="InterPro" id="IPR013517">
    <property type="entry name" value="FG-GAP"/>
</dbReference>
<organism evidence="6 7">
    <name type="scientific">Psychromonas ingrahamii (strain DSM 17664 / CCUG 51855 / 37)</name>
    <dbReference type="NCBI Taxonomy" id="357804"/>
    <lineage>
        <taxon>Bacteria</taxon>
        <taxon>Pseudomonadati</taxon>
        <taxon>Pseudomonadota</taxon>
        <taxon>Gammaproteobacteria</taxon>
        <taxon>Alteromonadales</taxon>
        <taxon>Psychromonadaceae</taxon>
        <taxon>Psychromonas</taxon>
    </lineage>
</organism>
<dbReference type="SMART" id="SM00089">
    <property type="entry name" value="PKD"/>
    <property type="match status" value="2"/>
</dbReference>
<dbReference type="STRING" id="357804.Ping_0512"/>
<evidence type="ECO:0000259" key="5">
    <source>
        <dbReference type="SMART" id="SM00089"/>
    </source>
</evidence>